<dbReference type="GO" id="GO:0043565">
    <property type="term" value="F:sequence-specific DNA binding"/>
    <property type="evidence" value="ECO:0007669"/>
    <property type="project" value="InterPro"/>
</dbReference>
<dbReference type="InterPro" id="IPR011006">
    <property type="entry name" value="CheY-like_superfamily"/>
</dbReference>
<protein>
    <recommendedName>
        <fullName evidence="2">Stage 0 sporulation protein A homolog</fullName>
    </recommendedName>
</protein>
<feature type="domain" description="HTH araC/xylS-type" evidence="12">
    <location>
        <begin position="431"/>
        <end position="530"/>
    </location>
</feature>
<dbReference type="Proteomes" id="UP001198200">
    <property type="component" value="Unassembled WGS sequence"/>
</dbReference>
<keyword evidence="3" id="KW-0963">Cytoplasm</keyword>
<evidence type="ECO:0000256" key="5">
    <source>
        <dbReference type="ARBA" id="ARBA00023012"/>
    </source>
</evidence>
<name>A0AAE3E5Y7_9FIRM</name>
<feature type="coiled-coil region" evidence="11">
    <location>
        <begin position="111"/>
        <end position="138"/>
    </location>
</feature>
<dbReference type="EMBL" id="JAJEQN010000023">
    <property type="protein sequence ID" value="MCC2221897.1"/>
    <property type="molecule type" value="Genomic_DNA"/>
</dbReference>
<dbReference type="Gene3D" id="3.40.50.2300">
    <property type="match status" value="1"/>
</dbReference>
<evidence type="ECO:0000256" key="2">
    <source>
        <dbReference type="ARBA" id="ARBA00018672"/>
    </source>
</evidence>
<evidence type="ECO:0000256" key="8">
    <source>
        <dbReference type="ARBA" id="ARBA00023163"/>
    </source>
</evidence>
<dbReference type="PANTHER" id="PTHR42713:SF3">
    <property type="entry name" value="TRANSCRIPTIONAL REGULATORY PROTEIN HPTR"/>
    <property type="match status" value="1"/>
</dbReference>
<dbReference type="InterPro" id="IPR051552">
    <property type="entry name" value="HptR"/>
</dbReference>
<gene>
    <name evidence="14" type="ORF">LKD48_09660</name>
</gene>
<dbReference type="CDD" id="cd17536">
    <property type="entry name" value="REC_YesN-like"/>
    <property type="match status" value="1"/>
</dbReference>
<evidence type="ECO:0000313" key="15">
    <source>
        <dbReference type="Proteomes" id="UP001198200"/>
    </source>
</evidence>
<organism evidence="14 15">
    <name type="scientific">Anthropogastromicrobium aceti</name>
    <dbReference type="NCBI Taxonomy" id="2981768"/>
    <lineage>
        <taxon>Bacteria</taxon>
        <taxon>Bacillati</taxon>
        <taxon>Bacillota</taxon>
        <taxon>Clostridia</taxon>
        <taxon>Lachnospirales</taxon>
        <taxon>Lachnospiraceae</taxon>
        <taxon>Anthropogastromicrobium</taxon>
    </lineage>
</organism>
<keyword evidence="5" id="KW-0902">Two-component regulatory system</keyword>
<evidence type="ECO:0000259" key="12">
    <source>
        <dbReference type="PROSITE" id="PS01124"/>
    </source>
</evidence>
<comment type="subcellular location">
    <subcellularLocation>
        <location evidence="1">Cytoplasm</location>
    </subcellularLocation>
</comment>
<dbReference type="PROSITE" id="PS50110">
    <property type="entry name" value="RESPONSE_REGULATORY"/>
    <property type="match status" value="1"/>
</dbReference>
<comment type="caution">
    <text evidence="14">The sequence shown here is derived from an EMBL/GenBank/DDBJ whole genome shotgun (WGS) entry which is preliminary data.</text>
</comment>
<dbReference type="SMART" id="SM00448">
    <property type="entry name" value="REC"/>
    <property type="match status" value="1"/>
</dbReference>
<keyword evidence="6" id="KW-0805">Transcription regulation</keyword>
<dbReference type="AlphaFoldDB" id="A0AAE3E5Y7"/>
<feature type="domain" description="Response regulatory" evidence="13">
    <location>
        <begin position="5"/>
        <end position="122"/>
    </location>
</feature>
<reference evidence="14 15" key="1">
    <citation type="submission" date="2021-10" db="EMBL/GenBank/DDBJ databases">
        <title>Anaerobic single-cell dispensing facilitates the cultivation of human gut bacteria.</title>
        <authorList>
            <person name="Afrizal A."/>
        </authorList>
    </citation>
    <scope>NUCLEOTIDE SEQUENCE [LARGE SCALE GENOMIC DNA]</scope>
    <source>
        <strain evidence="14 15">CLA-AA-H224</strain>
    </source>
</reference>
<evidence type="ECO:0000256" key="3">
    <source>
        <dbReference type="ARBA" id="ARBA00022490"/>
    </source>
</evidence>
<keyword evidence="15" id="KW-1185">Reference proteome</keyword>
<evidence type="ECO:0000256" key="6">
    <source>
        <dbReference type="ARBA" id="ARBA00023015"/>
    </source>
</evidence>
<keyword evidence="7" id="KW-0238">DNA-binding</keyword>
<keyword evidence="4 10" id="KW-0597">Phosphoprotein</keyword>
<dbReference type="InterPro" id="IPR001789">
    <property type="entry name" value="Sig_transdc_resp-reg_receiver"/>
</dbReference>
<dbReference type="PANTHER" id="PTHR42713">
    <property type="entry name" value="HISTIDINE KINASE-RELATED"/>
    <property type="match status" value="1"/>
</dbReference>
<dbReference type="Pfam" id="PF00072">
    <property type="entry name" value="Response_reg"/>
    <property type="match status" value="1"/>
</dbReference>
<dbReference type="RefSeq" id="WP_227100203.1">
    <property type="nucleotide sequence ID" value="NZ_JAJEQN010000023.1"/>
</dbReference>
<evidence type="ECO:0000256" key="10">
    <source>
        <dbReference type="PROSITE-ProRule" id="PRU00169"/>
    </source>
</evidence>
<dbReference type="PROSITE" id="PS01124">
    <property type="entry name" value="HTH_ARAC_FAMILY_2"/>
    <property type="match status" value="1"/>
</dbReference>
<evidence type="ECO:0000313" key="14">
    <source>
        <dbReference type="EMBL" id="MCC2221897.1"/>
    </source>
</evidence>
<dbReference type="SMART" id="SM00342">
    <property type="entry name" value="HTH_ARAC"/>
    <property type="match status" value="1"/>
</dbReference>
<dbReference type="GO" id="GO:0005737">
    <property type="term" value="C:cytoplasm"/>
    <property type="evidence" value="ECO:0007669"/>
    <property type="project" value="UniProtKB-SubCell"/>
</dbReference>
<dbReference type="InterPro" id="IPR018060">
    <property type="entry name" value="HTH_AraC"/>
</dbReference>
<keyword evidence="8" id="KW-0804">Transcription</keyword>
<dbReference type="PRINTS" id="PR00032">
    <property type="entry name" value="HTHARAC"/>
</dbReference>
<accession>A0AAE3E5Y7</accession>
<dbReference type="GO" id="GO:0003700">
    <property type="term" value="F:DNA-binding transcription factor activity"/>
    <property type="evidence" value="ECO:0007669"/>
    <property type="project" value="InterPro"/>
</dbReference>
<dbReference type="GO" id="GO:0000160">
    <property type="term" value="P:phosphorelay signal transduction system"/>
    <property type="evidence" value="ECO:0007669"/>
    <property type="project" value="UniProtKB-KW"/>
</dbReference>
<dbReference type="InterPro" id="IPR020449">
    <property type="entry name" value="Tscrpt_reg_AraC-type_HTH"/>
</dbReference>
<proteinExistence type="predicted"/>
<comment type="function">
    <text evidence="9">May play the central regulatory role in sporulation. It may be an element of the effector pathway responsible for the activation of sporulation genes in response to nutritional stress. Spo0A may act in concert with spo0H (a sigma factor) to control the expression of some genes that are critical to the sporulation process.</text>
</comment>
<feature type="modified residue" description="4-aspartylphosphate" evidence="10">
    <location>
        <position position="57"/>
    </location>
</feature>
<evidence type="ECO:0000256" key="9">
    <source>
        <dbReference type="ARBA" id="ARBA00024867"/>
    </source>
</evidence>
<evidence type="ECO:0000259" key="13">
    <source>
        <dbReference type="PROSITE" id="PS50110"/>
    </source>
</evidence>
<dbReference type="Gene3D" id="1.10.10.60">
    <property type="entry name" value="Homeodomain-like"/>
    <property type="match status" value="2"/>
</dbReference>
<dbReference type="SUPFAM" id="SSF46689">
    <property type="entry name" value="Homeodomain-like"/>
    <property type="match status" value="1"/>
</dbReference>
<evidence type="ECO:0000256" key="4">
    <source>
        <dbReference type="ARBA" id="ARBA00022553"/>
    </source>
</evidence>
<sequence length="534" mass="61369">MTTYKVLLVDDEEEVRNAIEQRINWEELGFEVIGKAQNGVKAMEIAEKLQPDVVITDIKMPYMNGLELARNLKEENPGVRILILTGFDEFEYAKEAVHLEIEEYILKPINANELSECLKRLKNVLDKEREEKLNVRKLEQYYTDSLPVLQTNFFCSLVEGRISDSEINKYLNDYQISLPGSYFCCAVFHTSENHVPDGMTPLLLSISVQREVKEKFRGKWDCRYFSYLGNIVMVANLGKEDEITRLTDDCDRFCKWADRFFGAVVTVGIGKVCNEVSNLRFSYEGAWEALSYRVIYGSGCSINIADIAPKGQGLSMQPDDINMNDVFKAVHIGVREDIEHAVFSLVKELKDNAKTIMQYNFTVLEIVGHLYRFCGNNHMKFEDHAGEIKNAYEEITKMDESALMAWLVRVALSISDELKNARNSSLRYLISEAKNIVRDEYADADLSLDTVCSKLGVSNSYFSSIFKKEVGISFITYLTDYRMQQAVHLMLETNEKNYEIAEHVGYEDANYFGYVFKRKYGMSPSKYRTEHMGK</sequence>
<evidence type="ECO:0000256" key="1">
    <source>
        <dbReference type="ARBA" id="ARBA00004496"/>
    </source>
</evidence>
<dbReference type="InterPro" id="IPR041522">
    <property type="entry name" value="CdaR_GGDEF"/>
</dbReference>
<keyword evidence="11" id="KW-0175">Coiled coil</keyword>
<evidence type="ECO:0000256" key="7">
    <source>
        <dbReference type="ARBA" id="ARBA00023125"/>
    </source>
</evidence>
<dbReference type="Pfam" id="PF17853">
    <property type="entry name" value="GGDEF_2"/>
    <property type="match status" value="1"/>
</dbReference>
<dbReference type="InterPro" id="IPR009057">
    <property type="entry name" value="Homeodomain-like_sf"/>
</dbReference>
<dbReference type="Pfam" id="PF12833">
    <property type="entry name" value="HTH_18"/>
    <property type="match status" value="1"/>
</dbReference>
<dbReference type="SUPFAM" id="SSF52172">
    <property type="entry name" value="CheY-like"/>
    <property type="match status" value="1"/>
</dbReference>
<evidence type="ECO:0000256" key="11">
    <source>
        <dbReference type="SAM" id="Coils"/>
    </source>
</evidence>